<dbReference type="Gene3D" id="3.40.190.10">
    <property type="entry name" value="Periplasmic binding protein-like II"/>
    <property type="match status" value="2"/>
</dbReference>
<dbReference type="AlphaFoldDB" id="A0A9D1WMK5"/>
<evidence type="ECO:0000259" key="2">
    <source>
        <dbReference type="Pfam" id="PF12849"/>
    </source>
</evidence>
<dbReference type="PANTHER" id="PTHR30570:SF6">
    <property type="entry name" value="PHOSPHATE-BINDING PROTEIN PSTS"/>
    <property type="match status" value="1"/>
</dbReference>
<reference evidence="3" key="1">
    <citation type="journal article" date="2021" name="PeerJ">
        <title>Extensive microbial diversity within the chicken gut microbiome revealed by metagenomics and culture.</title>
        <authorList>
            <person name="Gilroy R."/>
            <person name="Ravi A."/>
            <person name="Getino M."/>
            <person name="Pursley I."/>
            <person name="Horton D.L."/>
            <person name="Alikhan N.F."/>
            <person name="Baker D."/>
            <person name="Gharbi K."/>
            <person name="Hall N."/>
            <person name="Watson M."/>
            <person name="Adriaenssens E.M."/>
            <person name="Foster-Nyarko E."/>
            <person name="Jarju S."/>
            <person name="Secka A."/>
            <person name="Antonio M."/>
            <person name="Oren A."/>
            <person name="Chaudhuri R.R."/>
            <person name="La Ragione R."/>
            <person name="Hildebrand F."/>
            <person name="Pallen M.J."/>
        </authorList>
    </citation>
    <scope>NUCLEOTIDE SEQUENCE</scope>
    <source>
        <strain evidence="3">1193</strain>
    </source>
</reference>
<dbReference type="EMBL" id="DXFC01000214">
    <property type="protein sequence ID" value="HIX62009.1"/>
    <property type="molecule type" value="Genomic_DNA"/>
</dbReference>
<dbReference type="Pfam" id="PF12849">
    <property type="entry name" value="PBP_like_2"/>
    <property type="match status" value="1"/>
</dbReference>
<name>A0A9D1WMK5_9GAMM</name>
<protein>
    <submittedName>
        <fullName evidence="3">Substrate-binding domain-containing protein</fullName>
    </submittedName>
</protein>
<feature type="domain" description="PBP" evidence="2">
    <location>
        <begin position="34"/>
        <end position="222"/>
    </location>
</feature>
<reference evidence="3" key="2">
    <citation type="submission" date="2021-04" db="EMBL/GenBank/DDBJ databases">
        <authorList>
            <person name="Gilroy R."/>
        </authorList>
    </citation>
    <scope>NUCLEOTIDE SEQUENCE</scope>
    <source>
        <strain evidence="3">1193</strain>
    </source>
</reference>
<evidence type="ECO:0000313" key="3">
    <source>
        <dbReference type="EMBL" id="HIX62009.1"/>
    </source>
</evidence>
<dbReference type="SUPFAM" id="SSF53850">
    <property type="entry name" value="Periplasmic binding protein-like II"/>
    <property type="match status" value="1"/>
</dbReference>
<dbReference type="InterPro" id="IPR024370">
    <property type="entry name" value="PBP_domain"/>
</dbReference>
<dbReference type="Proteomes" id="UP000824248">
    <property type="component" value="Unassembled WGS sequence"/>
</dbReference>
<evidence type="ECO:0000313" key="4">
    <source>
        <dbReference type="Proteomes" id="UP000824248"/>
    </source>
</evidence>
<keyword evidence="1" id="KW-0732">Signal</keyword>
<feature type="non-terminal residue" evidence="3">
    <location>
        <position position="223"/>
    </location>
</feature>
<comment type="caution">
    <text evidence="3">The sequence shown here is derived from an EMBL/GenBank/DDBJ whole genome shotgun (WGS) entry which is preliminary data.</text>
</comment>
<accession>A0A9D1WMK5</accession>
<sequence>MFFVPSAGWYRLKQVGLCAVLSCLPLVVWAEEPVGTLGIVGSDTMAGLMLRWGEQLSSHYPGIRLQLQTGGSASAATALAAGTTRLGPMSRSMNEAERQAFEAQHGYAVVELEVARDALAVVVHRHHPLESLSLETLDAIFSTTRRCGGTTDVRRWEQLGIEGMGGRIELHGRNPASGSHGLFRQRALCGGEYRAQLNEYPGAAAVAAAVTESREAIGYVGLN</sequence>
<organism evidence="3 4">
    <name type="scientific">Candidatus Halomonas stercoripullorum</name>
    <dbReference type="NCBI Taxonomy" id="2838617"/>
    <lineage>
        <taxon>Bacteria</taxon>
        <taxon>Pseudomonadati</taxon>
        <taxon>Pseudomonadota</taxon>
        <taxon>Gammaproteobacteria</taxon>
        <taxon>Oceanospirillales</taxon>
        <taxon>Halomonadaceae</taxon>
        <taxon>Halomonas</taxon>
    </lineage>
</organism>
<gene>
    <name evidence="3" type="ORF">H9854_07245</name>
</gene>
<dbReference type="InterPro" id="IPR050811">
    <property type="entry name" value="Phosphate_ABC_transporter"/>
</dbReference>
<dbReference type="PANTHER" id="PTHR30570">
    <property type="entry name" value="PERIPLASMIC PHOSPHATE BINDING COMPONENT OF PHOSPHATE ABC TRANSPORTER"/>
    <property type="match status" value="1"/>
</dbReference>
<proteinExistence type="predicted"/>
<evidence type="ECO:0000256" key="1">
    <source>
        <dbReference type="ARBA" id="ARBA00022729"/>
    </source>
</evidence>